<comment type="caution">
    <text evidence="6">The sequence shown here is derived from an EMBL/GenBank/DDBJ whole genome shotgun (WGS) entry which is preliminary data.</text>
</comment>
<dbReference type="PANTHER" id="PTHR30290">
    <property type="entry name" value="PERIPLASMIC BINDING COMPONENT OF ABC TRANSPORTER"/>
    <property type="match status" value="1"/>
</dbReference>
<dbReference type="Pfam" id="PF00496">
    <property type="entry name" value="SBP_bac_5"/>
    <property type="match status" value="1"/>
</dbReference>
<dbReference type="CDD" id="cd08498">
    <property type="entry name" value="PBP2_NikA_DppA_OppA_like_2"/>
    <property type="match status" value="1"/>
</dbReference>
<feature type="domain" description="Solute-binding protein family 5" evidence="5">
    <location>
        <begin position="119"/>
        <end position="490"/>
    </location>
</feature>
<evidence type="ECO:0000256" key="4">
    <source>
        <dbReference type="SAM" id="Phobius"/>
    </source>
</evidence>
<dbReference type="GO" id="GO:0015833">
    <property type="term" value="P:peptide transport"/>
    <property type="evidence" value="ECO:0007669"/>
    <property type="project" value="TreeGrafter"/>
</dbReference>
<dbReference type="GO" id="GO:1904680">
    <property type="term" value="F:peptide transmembrane transporter activity"/>
    <property type="evidence" value="ECO:0007669"/>
    <property type="project" value="TreeGrafter"/>
</dbReference>
<evidence type="ECO:0000256" key="3">
    <source>
        <dbReference type="ARBA" id="ARBA00022729"/>
    </source>
</evidence>
<dbReference type="Gene3D" id="3.90.76.10">
    <property type="entry name" value="Dipeptide-binding Protein, Domain 1"/>
    <property type="match status" value="1"/>
</dbReference>
<name>A0A916IRY9_9BURK</name>
<feature type="transmembrane region" description="Helical" evidence="4">
    <location>
        <begin position="55"/>
        <end position="76"/>
    </location>
</feature>
<reference evidence="6" key="1">
    <citation type="submission" date="2021-03" db="EMBL/GenBank/DDBJ databases">
        <authorList>
            <person name="Peeters C."/>
        </authorList>
    </citation>
    <scope>NUCLEOTIDE SEQUENCE</scope>
    <source>
        <strain evidence="6">LMG 31506</strain>
    </source>
</reference>
<dbReference type="GO" id="GO:0043190">
    <property type="term" value="C:ATP-binding cassette (ABC) transporter complex"/>
    <property type="evidence" value="ECO:0007669"/>
    <property type="project" value="InterPro"/>
</dbReference>
<dbReference type="InterPro" id="IPR030678">
    <property type="entry name" value="Peptide/Ni-bd"/>
</dbReference>
<gene>
    <name evidence="6" type="primary">dppA_1</name>
    <name evidence="6" type="ORF">LMG31506_00880</name>
</gene>
<dbReference type="PIRSF" id="PIRSF002741">
    <property type="entry name" value="MppA"/>
    <property type="match status" value="1"/>
</dbReference>
<dbReference type="EMBL" id="CAJPUY010000002">
    <property type="protein sequence ID" value="CAG2130763.1"/>
    <property type="molecule type" value="Genomic_DNA"/>
</dbReference>
<sequence>MLEVPGRQCRGLLMPDGTKMQHPLGSLRTRIADPNVCFICSWENCAMSLRTFKKAFGAVAVAGAMSLALAGAAQAADLKLAMSSPPTSMDPHFYNLFSNINVSEHMFDSLIKMDPDSRIIPGLAESWKMVNNLTWEFKIRKGVKFHDGSELTTEDVAWSLDRPATIQNSPGKFDVYTKAIINKKIIDKYTIQLTTNQPYPLMLNDLTSIFIVQKKATQGLGSDDFAQGKGMVGTGPFKFVSYARDDRVELVRNNDYWGPKPAWDKVTLRFIPNPATRLAALLSGDVQAIENVPTPDLPKVRSDPKLSFFSKISHRVIYLYFDAKRDKSPYVTTKEGQPMDKNPLKDARVRNAISMAINRQGIKDRLMEGLSEPTDNLVPPTLFGYNPNLKTVKYDPDGARKLLAEAGYPNGFGVTLHTPNNRYVNDEKIAQTIAQNLTRVGIATKVEGMPMATYSSKGIKHEWSFGLLGWGAQTGEVSSPLRALLACEDSKKGFGTTNWGEYCNPKMDVVLEKALATVDDGERSRLLQEATAIAIRDGGIIPIHQQVTTWATQKGIVYVPRTDERTYAHNFKPQ</sequence>
<comment type="similarity">
    <text evidence="1">Belongs to the bacterial solute-binding protein 5 family.</text>
</comment>
<evidence type="ECO:0000256" key="2">
    <source>
        <dbReference type="ARBA" id="ARBA00022448"/>
    </source>
</evidence>
<keyword evidence="4" id="KW-0812">Transmembrane</keyword>
<keyword evidence="3" id="KW-0732">Signal</keyword>
<organism evidence="6 7">
    <name type="scientific">Cupriavidus yeoncheonensis</name>
    <dbReference type="NCBI Taxonomy" id="1462994"/>
    <lineage>
        <taxon>Bacteria</taxon>
        <taxon>Pseudomonadati</taxon>
        <taxon>Pseudomonadota</taxon>
        <taxon>Betaproteobacteria</taxon>
        <taxon>Burkholderiales</taxon>
        <taxon>Burkholderiaceae</taxon>
        <taxon>Cupriavidus</taxon>
    </lineage>
</organism>
<dbReference type="InterPro" id="IPR039424">
    <property type="entry name" value="SBP_5"/>
</dbReference>
<proteinExistence type="inferred from homology"/>
<protein>
    <submittedName>
        <fullName evidence="6">Periplasmic dipeptide transport protein</fullName>
    </submittedName>
</protein>
<dbReference type="SUPFAM" id="SSF53850">
    <property type="entry name" value="Periplasmic binding protein-like II"/>
    <property type="match status" value="1"/>
</dbReference>
<keyword evidence="4" id="KW-0472">Membrane</keyword>
<dbReference type="InterPro" id="IPR023765">
    <property type="entry name" value="SBP_5_CS"/>
</dbReference>
<keyword evidence="7" id="KW-1185">Reference proteome</keyword>
<dbReference type="Gene3D" id="3.40.190.10">
    <property type="entry name" value="Periplasmic binding protein-like II"/>
    <property type="match status" value="1"/>
</dbReference>
<evidence type="ECO:0000313" key="6">
    <source>
        <dbReference type="EMBL" id="CAG2130763.1"/>
    </source>
</evidence>
<accession>A0A916IRY9</accession>
<keyword evidence="2" id="KW-0813">Transport</keyword>
<dbReference type="Proteomes" id="UP000672934">
    <property type="component" value="Unassembled WGS sequence"/>
</dbReference>
<evidence type="ECO:0000313" key="7">
    <source>
        <dbReference type="Proteomes" id="UP000672934"/>
    </source>
</evidence>
<evidence type="ECO:0000256" key="1">
    <source>
        <dbReference type="ARBA" id="ARBA00005695"/>
    </source>
</evidence>
<dbReference type="Gene3D" id="3.10.105.10">
    <property type="entry name" value="Dipeptide-binding Protein, Domain 3"/>
    <property type="match status" value="1"/>
</dbReference>
<dbReference type="AlphaFoldDB" id="A0A916IRY9"/>
<dbReference type="GO" id="GO:0030288">
    <property type="term" value="C:outer membrane-bounded periplasmic space"/>
    <property type="evidence" value="ECO:0007669"/>
    <property type="project" value="UniProtKB-ARBA"/>
</dbReference>
<dbReference type="PANTHER" id="PTHR30290:SF9">
    <property type="entry name" value="OLIGOPEPTIDE-BINDING PROTEIN APPA"/>
    <property type="match status" value="1"/>
</dbReference>
<dbReference type="PROSITE" id="PS01040">
    <property type="entry name" value="SBP_BACTERIAL_5"/>
    <property type="match status" value="1"/>
</dbReference>
<evidence type="ECO:0000259" key="5">
    <source>
        <dbReference type="Pfam" id="PF00496"/>
    </source>
</evidence>
<dbReference type="InterPro" id="IPR000914">
    <property type="entry name" value="SBP_5_dom"/>
</dbReference>
<keyword evidence="4" id="KW-1133">Transmembrane helix</keyword>